<evidence type="ECO:0000256" key="1">
    <source>
        <dbReference type="SAM" id="Phobius"/>
    </source>
</evidence>
<dbReference type="AlphaFoldDB" id="A0A235F6F2"/>
<keyword evidence="3" id="KW-1185">Reference proteome</keyword>
<feature type="transmembrane region" description="Helical" evidence="1">
    <location>
        <begin position="6"/>
        <end position="26"/>
    </location>
</feature>
<accession>A0A235F6F2</accession>
<dbReference type="OrthoDB" id="2971155at2"/>
<evidence type="ECO:0000313" key="2">
    <source>
        <dbReference type="EMBL" id="OYD56832.1"/>
    </source>
</evidence>
<dbReference type="Proteomes" id="UP000215059">
    <property type="component" value="Unassembled WGS sequence"/>
</dbReference>
<keyword evidence="1" id="KW-0472">Membrane</keyword>
<keyword evidence="1" id="KW-1133">Transmembrane helix</keyword>
<sequence>MTGNIFVFVAPVLLFIFNSLTDRLCAQREIPAEKQFQVFRTVNILLTILLISVYIENVFA</sequence>
<proteinExistence type="predicted"/>
<organism evidence="2 3">
    <name type="scientific">Fictibacillus aquaticus</name>
    <dbReference type="NCBI Taxonomy" id="2021314"/>
    <lineage>
        <taxon>Bacteria</taxon>
        <taxon>Bacillati</taxon>
        <taxon>Bacillota</taxon>
        <taxon>Bacilli</taxon>
        <taxon>Bacillales</taxon>
        <taxon>Fictibacillaceae</taxon>
        <taxon>Fictibacillus</taxon>
    </lineage>
</organism>
<comment type="caution">
    <text evidence="2">The sequence shown here is derived from an EMBL/GenBank/DDBJ whole genome shotgun (WGS) entry which is preliminary data.</text>
</comment>
<feature type="transmembrane region" description="Helical" evidence="1">
    <location>
        <begin position="38"/>
        <end position="55"/>
    </location>
</feature>
<protein>
    <submittedName>
        <fullName evidence="2">Uncharacterized protein</fullName>
    </submittedName>
</protein>
<gene>
    <name evidence="2" type="ORF">CGZ90_14855</name>
</gene>
<keyword evidence="1" id="KW-0812">Transmembrane</keyword>
<name>A0A235F6F2_9BACL</name>
<reference evidence="2 3" key="1">
    <citation type="submission" date="2017-07" db="EMBL/GenBank/DDBJ databases">
        <title>Fictibacillus sp. nov. GDSW-R2A3 Genome sequencing and assembly.</title>
        <authorList>
            <person name="Mayilraj S."/>
        </authorList>
    </citation>
    <scope>NUCLEOTIDE SEQUENCE [LARGE SCALE GENOMIC DNA]</scope>
    <source>
        <strain evidence="2 3">GDSW-R2A3</strain>
    </source>
</reference>
<evidence type="ECO:0000313" key="3">
    <source>
        <dbReference type="Proteomes" id="UP000215059"/>
    </source>
</evidence>
<dbReference type="EMBL" id="NOII01000010">
    <property type="protein sequence ID" value="OYD56832.1"/>
    <property type="molecule type" value="Genomic_DNA"/>
</dbReference>